<comment type="caution">
    <text evidence="1">The sequence shown here is derived from an EMBL/GenBank/DDBJ whole genome shotgun (WGS) entry which is preliminary data.</text>
</comment>
<reference evidence="1 2" key="1">
    <citation type="submission" date="2020-02" db="EMBL/GenBank/DDBJ databases">
        <title>Comparative genomics of the hypocrealean fungal genus Beauvera.</title>
        <authorList>
            <person name="Showalter D.N."/>
            <person name="Bushley K.E."/>
            <person name="Rehner S.A."/>
        </authorList>
    </citation>
    <scope>NUCLEOTIDE SEQUENCE [LARGE SCALE GENOMIC DNA]</scope>
    <source>
        <strain evidence="1 2">ARSEF4384</strain>
    </source>
</reference>
<proteinExistence type="predicted"/>
<evidence type="ECO:0000313" key="1">
    <source>
        <dbReference type="EMBL" id="KAK8147525.1"/>
    </source>
</evidence>
<dbReference type="Proteomes" id="UP001397290">
    <property type="component" value="Unassembled WGS sequence"/>
</dbReference>
<dbReference type="EMBL" id="JAAHCF010000142">
    <property type="protein sequence ID" value="KAK8147525.1"/>
    <property type="molecule type" value="Genomic_DNA"/>
</dbReference>
<organism evidence="1 2">
    <name type="scientific">Beauveria asiatica</name>
    <dbReference type="NCBI Taxonomy" id="1069075"/>
    <lineage>
        <taxon>Eukaryota</taxon>
        <taxon>Fungi</taxon>
        <taxon>Dikarya</taxon>
        <taxon>Ascomycota</taxon>
        <taxon>Pezizomycotina</taxon>
        <taxon>Sordariomycetes</taxon>
        <taxon>Hypocreomycetidae</taxon>
        <taxon>Hypocreales</taxon>
        <taxon>Cordycipitaceae</taxon>
        <taxon>Beauveria</taxon>
    </lineage>
</organism>
<gene>
    <name evidence="1" type="ORF">G3M48_001493</name>
</gene>
<sequence>MCSPSRRRARNLATLLKSRSACGSRARVRAIAGKASSSLVVFRENGVSSISKRGFDCSTPIWGLTHQDCQHMSDVGFGSMGKNMDGDNGVIWVGDDGHTTFTFTNRAEVHECLAVVVWLHTDDYVSSFVNVRQPHVTWSLPGHGDSVTVSMAPGISGAFAALHRGVTVLRDGQVFNTWGEWSTGPHATVDVSRQPRMDGNRMEIETAGGCRANMDRCVFKCRHANRCGPEGDWYLENCEAGSQPGNPHFGFDHL</sequence>
<name>A0AAW0RZT6_9HYPO</name>
<keyword evidence="2" id="KW-1185">Reference proteome</keyword>
<protein>
    <submittedName>
        <fullName evidence="1">Uncharacterized protein</fullName>
    </submittedName>
</protein>
<dbReference type="AlphaFoldDB" id="A0AAW0RZT6"/>
<accession>A0AAW0RZT6</accession>
<evidence type="ECO:0000313" key="2">
    <source>
        <dbReference type="Proteomes" id="UP001397290"/>
    </source>
</evidence>